<evidence type="ECO:0000313" key="9">
    <source>
        <dbReference type="Proteomes" id="UP000189513"/>
    </source>
</evidence>
<feature type="compositionally biased region" description="Basic residues" evidence="5">
    <location>
        <begin position="383"/>
        <end position="396"/>
    </location>
</feature>
<protein>
    <submittedName>
        <fullName evidence="8">Pre-rRNA-processing protein ESF1</fullName>
    </submittedName>
</protein>
<organism evidence="8 9">
    <name type="scientific">Cyberlindnera fabianii</name>
    <name type="common">Yeast</name>
    <name type="synonym">Hansenula fabianii</name>
    <dbReference type="NCBI Taxonomy" id="36022"/>
    <lineage>
        <taxon>Eukaryota</taxon>
        <taxon>Fungi</taxon>
        <taxon>Dikarya</taxon>
        <taxon>Ascomycota</taxon>
        <taxon>Saccharomycotina</taxon>
        <taxon>Saccharomycetes</taxon>
        <taxon>Phaffomycetales</taxon>
        <taxon>Phaffomycetaceae</taxon>
        <taxon>Cyberlindnera</taxon>
    </lineage>
</organism>
<evidence type="ECO:0000259" key="6">
    <source>
        <dbReference type="Pfam" id="PF08159"/>
    </source>
</evidence>
<reference evidence="9" key="1">
    <citation type="journal article" date="2017" name="Genome Announc.">
        <title>Genome sequences of Cyberlindnera fabianii 65, Pichia kudriavzevii 129, and Saccharomyces cerevisiae 131 isolated from fermented masau fruits in Zimbabwe.</title>
        <authorList>
            <person name="van Rijswijck I.M.H."/>
            <person name="Derks M.F.L."/>
            <person name="Abee T."/>
            <person name="de Ridder D."/>
            <person name="Smid E.J."/>
        </authorList>
    </citation>
    <scope>NUCLEOTIDE SEQUENCE [LARGE SCALE GENOMIC DNA]</scope>
    <source>
        <strain evidence="9">65</strain>
    </source>
</reference>
<comment type="subcellular location">
    <subcellularLocation>
        <location evidence="1">Nucleus</location>
        <location evidence="1">Nucleolus</location>
    </subcellularLocation>
</comment>
<dbReference type="PANTHER" id="PTHR12202">
    <property type="entry name" value="ESF1 HOMOLOG"/>
    <property type="match status" value="1"/>
</dbReference>
<dbReference type="EMBL" id="MPUK01000009">
    <property type="protein sequence ID" value="ONH65988.1"/>
    <property type="molecule type" value="Genomic_DNA"/>
</dbReference>
<dbReference type="GO" id="GO:0005730">
    <property type="term" value="C:nucleolus"/>
    <property type="evidence" value="ECO:0007669"/>
    <property type="project" value="UniProtKB-SubCell"/>
</dbReference>
<feature type="region of interest" description="Disordered" evidence="5">
    <location>
        <begin position="338"/>
        <end position="429"/>
    </location>
</feature>
<feature type="domain" description="NUC153" evidence="6">
    <location>
        <begin position="480"/>
        <end position="508"/>
    </location>
</feature>
<dbReference type="Pfam" id="PF08159">
    <property type="entry name" value="NUC153"/>
    <property type="match status" value="1"/>
</dbReference>
<comment type="similarity">
    <text evidence="2">Belongs to the ESF1 family.</text>
</comment>
<evidence type="ECO:0000313" key="8">
    <source>
        <dbReference type="EMBL" id="ONH65988.1"/>
    </source>
</evidence>
<name>A0A1V2L242_CYBFA</name>
<dbReference type="AlphaFoldDB" id="A0A1V2L242"/>
<dbReference type="STRING" id="36022.A0A1V2L242"/>
<dbReference type="InterPro" id="IPR039754">
    <property type="entry name" value="Esf1"/>
</dbReference>
<gene>
    <name evidence="8" type="ORF">BON22_4259</name>
</gene>
<dbReference type="OMA" id="DHDFAID"/>
<evidence type="ECO:0000256" key="3">
    <source>
        <dbReference type="ARBA" id="ARBA00023054"/>
    </source>
</evidence>
<keyword evidence="9" id="KW-1185">Reference proteome</keyword>
<feature type="compositionally biased region" description="Basic and acidic residues" evidence="5">
    <location>
        <begin position="509"/>
        <end position="527"/>
    </location>
</feature>
<feature type="region of interest" description="Disordered" evidence="5">
    <location>
        <begin position="53"/>
        <end position="96"/>
    </location>
</feature>
<proteinExistence type="inferred from homology"/>
<comment type="caution">
    <text evidence="8">The sequence shown here is derived from an EMBL/GenBank/DDBJ whole genome shotgun (WGS) entry which is preliminary data.</text>
</comment>
<evidence type="ECO:0000256" key="2">
    <source>
        <dbReference type="ARBA" id="ARBA00009087"/>
    </source>
</evidence>
<dbReference type="InterPro" id="IPR012580">
    <property type="entry name" value="NUC153"/>
</dbReference>
<feature type="compositionally biased region" description="Basic and acidic residues" evidence="5">
    <location>
        <begin position="60"/>
        <end position="72"/>
    </location>
</feature>
<sequence>MAKGDKKASKPTNSKAITKDDRFKAVHSDPRFRLPSKKDFKVKVDDRFSKSDMVMNKSKARVDKYGRKAKDESEVEDEDSEIELEESKPEQGEPSRRFAVVNMDWDHVKSHDLFATFQSFVPTSGLIESVSIYPSQFGKERMQREEVEGPPRDLFKKKQVSDDEDSDRELDIKDIIEEGDGKEDYDSKSLRRYQLQRLRYYYAVVTCDSVETSKAIYDNVDGTEYESTANFFDLRFIPDEMDFDDDEPRDTCTKIPTNYKPETFVTDALQHSKVKLTWDETPADRVKLSSKSFSQRELDDMDFKAYLASDNSDSEEEGTEDLKNKYKNLVKSSTKIGNKDIFATGGDDDDDETGVEITFTPEAAGGNTEERAEGEDESTIDKLKRKAKERRKARKEKLKEMKKQAIEEKKTGKKDAKKGKGANIDEQSKAELELITMDDDDKGHFTLKELVRSEKEKGKKSKHRDNNKIIEDDFKVDLDDSRFKEVFTEHDFAIDPSQPEFQKTSGMKKIIEERNKRRDQKRDDKKNDKQKKRKHDDVTPSAGEDVKSLAQKIKRKSKGGKK</sequence>
<evidence type="ECO:0000256" key="4">
    <source>
        <dbReference type="ARBA" id="ARBA00023242"/>
    </source>
</evidence>
<dbReference type="InterPro" id="IPR056750">
    <property type="entry name" value="RRM_ESF1"/>
</dbReference>
<feature type="compositionally biased region" description="Acidic residues" evidence="5">
    <location>
        <begin position="73"/>
        <end position="84"/>
    </location>
</feature>
<dbReference type="Pfam" id="PF25121">
    <property type="entry name" value="RRM_ESF1"/>
    <property type="match status" value="1"/>
</dbReference>
<feature type="compositionally biased region" description="Basic residues" evidence="5">
    <location>
        <begin position="552"/>
        <end position="562"/>
    </location>
</feature>
<dbReference type="VEuPathDB" id="FungiDB:BON22_4259"/>
<dbReference type="Proteomes" id="UP000189513">
    <property type="component" value="Unassembled WGS sequence"/>
</dbReference>
<keyword evidence="4" id="KW-0539">Nucleus</keyword>
<accession>A0A1V2L242</accession>
<feature type="compositionally biased region" description="Basic and acidic residues" evidence="5">
    <location>
        <begin position="397"/>
        <end position="414"/>
    </location>
</feature>
<evidence type="ECO:0000259" key="7">
    <source>
        <dbReference type="Pfam" id="PF25121"/>
    </source>
</evidence>
<feature type="compositionally biased region" description="Basic and acidic residues" evidence="5">
    <location>
        <begin position="17"/>
        <end position="30"/>
    </location>
</feature>
<feature type="region of interest" description="Disordered" evidence="5">
    <location>
        <begin position="1"/>
        <end position="30"/>
    </location>
</feature>
<feature type="region of interest" description="Disordered" evidence="5">
    <location>
        <begin position="452"/>
        <end position="471"/>
    </location>
</feature>
<evidence type="ECO:0000256" key="1">
    <source>
        <dbReference type="ARBA" id="ARBA00004604"/>
    </source>
</evidence>
<feature type="compositionally biased region" description="Basic and acidic residues" evidence="5">
    <location>
        <begin position="85"/>
        <end position="96"/>
    </location>
</feature>
<evidence type="ECO:0000256" key="5">
    <source>
        <dbReference type="SAM" id="MobiDB-lite"/>
    </source>
</evidence>
<feature type="region of interest" description="Disordered" evidence="5">
    <location>
        <begin position="490"/>
        <end position="562"/>
    </location>
</feature>
<dbReference type="GO" id="GO:0003723">
    <property type="term" value="F:RNA binding"/>
    <property type="evidence" value="ECO:0007669"/>
    <property type="project" value="TreeGrafter"/>
</dbReference>
<feature type="domain" description="ESF1 RRM" evidence="7">
    <location>
        <begin position="96"/>
        <end position="253"/>
    </location>
</feature>
<feature type="compositionally biased region" description="Basic and acidic residues" evidence="5">
    <location>
        <begin position="143"/>
        <end position="161"/>
    </location>
</feature>
<feature type="region of interest" description="Disordered" evidence="5">
    <location>
        <begin position="143"/>
        <end position="175"/>
    </location>
</feature>
<dbReference type="GO" id="GO:0006364">
    <property type="term" value="P:rRNA processing"/>
    <property type="evidence" value="ECO:0007669"/>
    <property type="project" value="InterPro"/>
</dbReference>
<keyword evidence="3" id="KW-0175">Coiled coil</keyword>
<dbReference type="PANTHER" id="PTHR12202:SF0">
    <property type="entry name" value="ESF1 HOMOLOG"/>
    <property type="match status" value="1"/>
</dbReference>